<proteinExistence type="predicted"/>
<sequence length="483" mass="52372">MVLRACACSDGSEEAVAGYEHAGMDYVRTFRAALRNLLRAAASAAVTITRQQREDHPPCLLTLWLIAFTAAFVVVAAVALTSLLLAVMCAPRIAERALQGWRPLYRLEAVAARMAAQTQSHTTLVCTVGAGVVAPREAYPPDGVCHYTVFTHVAYDQRHGGSFRALGASSTSQAAASWRIFKRQASGSTLTRLLPSHGDWETFVRAVVPDLARRINASLVRHRLHGLALFQVRVRPAQLSVVAAAMQLLAEYNPGMFLALGVSFEGVNDANALSTFPPGLLDKAVAPLSLLVLETHVPPLDSGGRCRATFSSIADPYVGDSESQHPDLRYVAGTPGLTGCFSLFLGALVFNTSGQEAKLGAVCTSWSADQVSKVCEHPSVRVDVNTQVAYGQDGKRFFSFESVRAVVAKLSPLLNATLLSDRTPCLALYNIELDDGAWLRCPSERYPNIILEVNGLLRHHLRSFVPDSKRTPSPWERLFYSSP</sequence>
<gene>
    <name evidence="1" type="ORF">HPB49_017749</name>
</gene>
<organism evidence="1 2">
    <name type="scientific">Dermacentor silvarum</name>
    <name type="common">Tick</name>
    <dbReference type="NCBI Taxonomy" id="543639"/>
    <lineage>
        <taxon>Eukaryota</taxon>
        <taxon>Metazoa</taxon>
        <taxon>Ecdysozoa</taxon>
        <taxon>Arthropoda</taxon>
        <taxon>Chelicerata</taxon>
        <taxon>Arachnida</taxon>
        <taxon>Acari</taxon>
        <taxon>Parasitiformes</taxon>
        <taxon>Ixodida</taxon>
        <taxon>Ixodoidea</taxon>
        <taxon>Ixodidae</taxon>
        <taxon>Rhipicephalinae</taxon>
        <taxon>Dermacentor</taxon>
    </lineage>
</organism>
<evidence type="ECO:0000313" key="1">
    <source>
        <dbReference type="EMBL" id="KAH7937927.1"/>
    </source>
</evidence>
<protein>
    <submittedName>
        <fullName evidence="1">Uncharacterized protein</fullName>
    </submittedName>
</protein>
<name>A0ACB8CAL2_DERSI</name>
<evidence type="ECO:0000313" key="2">
    <source>
        <dbReference type="Proteomes" id="UP000821865"/>
    </source>
</evidence>
<comment type="caution">
    <text evidence="1">The sequence shown here is derived from an EMBL/GenBank/DDBJ whole genome shotgun (WGS) entry which is preliminary data.</text>
</comment>
<dbReference type="Proteomes" id="UP000821865">
    <property type="component" value="Chromosome 8"/>
</dbReference>
<keyword evidence="2" id="KW-1185">Reference proteome</keyword>
<reference evidence="1" key="1">
    <citation type="submission" date="2020-05" db="EMBL/GenBank/DDBJ databases">
        <title>Large-scale comparative analyses of tick genomes elucidate their genetic diversity and vector capacities.</title>
        <authorList>
            <person name="Jia N."/>
            <person name="Wang J."/>
            <person name="Shi W."/>
            <person name="Du L."/>
            <person name="Sun Y."/>
            <person name="Zhan W."/>
            <person name="Jiang J."/>
            <person name="Wang Q."/>
            <person name="Zhang B."/>
            <person name="Ji P."/>
            <person name="Sakyi L.B."/>
            <person name="Cui X."/>
            <person name="Yuan T."/>
            <person name="Jiang B."/>
            <person name="Yang W."/>
            <person name="Lam T.T.-Y."/>
            <person name="Chang Q."/>
            <person name="Ding S."/>
            <person name="Wang X."/>
            <person name="Zhu J."/>
            <person name="Ruan X."/>
            <person name="Zhao L."/>
            <person name="Wei J."/>
            <person name="Que T."/>
            <person name="Du C."/>
            <person name="Cheng J."/>
            <person name="Dai P."/>
            <person name="Han X."/>
            <person name="Huang E."/>
            <person name="Gao Y."/>
            <person name="Liu J."/>
            <person name="Shao H."/>
            <person name="Ye R."/>
            <person name="Li L."/>
            <person name="Wei W."/>
            <person name="Wang X."/>
            <person name="Wang C."/>
            <person name="Yang T."/>
            <person name="Huo Q."/>
            <person name="Li W."/>
            <person name="Guo W."/>
            <person name="Chen H."/>
            <person name="Zhou L."/>
            <person name="Ni X."/>
            <person name="Tian J."/>
            <person name="Zhou Y."/>
            <person name="Sheng Y."/>
            <person name="Liu T."/>
            <person name="Pan Y."/>
            <person name="Xia L."/>
            <person name="Li J."/>
            <person name="Zhao F."/>
            <person name="Cao W."/>
        </authorList>
    </citation>
    <scope>NUCLEOTIDE SEQUENCE</scope>
    <source>
        <strain evidence="1">Dsil-2018</strain>
    </source>
</reference>
<dbReference type="EMBL" id="CM023477">
    <property type="protein sequence ID" value="KAH7937927.1"/>
    <property type="molecule type" value="Genomic_DNA"/>
</dbReference>
<accession>A0ACB8CAL2</accession>